<sequence length="512" mass="56514">MSIPYSADDDKSKDLTTHQHDPTTLVVISETIEEPTTHRAQLNILGEYAGNEDHDALRAIEVPTNKWTRRYRSVAFQMVILAVLAFSGPSMSNAISALGGGGLATPYTANAASATQYSVSSVFAMFGGPIIGVIGIPVACMIGAMGFPLSGSGFYVNSKYGIQWYLIFAKALYGITSSFLYIAEAAAIISYPEEHRRGFYISIWVGMRNVGSIIGGAITLGLNITRKGAGGVSVNTYLAFLGMECIGLPAAFLMTKTKKVVRSDGYGVPMLPRKSWRREVKLLWEHHKQRRTLLLIPVYVLTYFGDGVWGTYLSLHFSVRSRALSSLVAPLSALLINPLFGMILDMKSVGPRKKGLIAFWIWTVPSAAMLIWVMINLHWFGNQPTSVRLDYTARWVAMWLPYWIYNVNAWMSQTLVYWMLGQFASDVTTNARTGGVFRAWETVGQAVSYGINSHTTNKYIPFGIYIGIFLLAMPGWYMTLLEVPVETKVRGVVEEVEDVDGPGVKKLDEATA</sequence>
<evidence type="ECO:0000256" key="3">
    <source>
        <dbReference type="ARBA" id="ARBA00022989"/>
    </source>
</evidence>
<feature type="transmembrane region" description="Helical" evidence="5">
    <location>
        <begin position="234"/>
        <end position="254"/>
    </location>
</feature>
<evidence type="ECO:0000313" key="6">
    <source>
        <dbReference type="EMBL" id="KAK8869439.1"/>
    </source>
</evidence>
<dbReference type="KEGG" id="kne:92177263"/>
<gene>
    <name evidence="6" type="ORF">IAR55_000003</name>
</gene>
<dbReference type="Proteomes" id="UP001388673">
    <property type="component" value="Unassembled WGS sequence"/>
</dbReference>
<evidence type="ECO:0000256" key="4">
    <source>
        <dbReference type="ARBA" id="ARBA00023136"/>
    </source>
</evidence>
<keyword evidence="7" id="KW-1185">Reference proteome</keyword>
<dbReference type="Pfam" id="PF05978">
    <property type="entry name" value="UNC-93"/>
    <property type="match status" value="1"/>
</dbReference>
<evidence type="ECO:0000256" key="5">
    <source>
        <dbReference type="SAM" id="Phobius"/>
    </source>
</evidence>
<keyword evidence="3 5" id="KW-1133">Transmembrane helix</keyword>
<feature type="transmembrane region" description="Helical" evidence="5">
    <location>
        <begin position="164"/>
        <end position="187"/>
    </location>
</feature>
<feature type="transmembrane region" description="Helical" evidence="5">
    <location>
        <begin position="122"/>
        <end position="144"/>
    </location>
</feature>
<dbReference type="InterPro" id="IPR010291">
    <property type="entry name" value="Ion_channel_UNC-93"/>
</dbReference>
<feature type="transmembrane region" description="Helical" evidence="5">
    <location>
        <begin position="459"/>
        <end position="478"/>
    </location>
</feature>
<dbReference type="GeneID" id="92177263"/>
<feature type="transmembrane region" description="Helical" evidence="5">
    <location>
        <begin position="293"/>
        <end position="312"/>
    </location>
</feature>
<dbReference type="PANTHER" id="PTHR23294:SF19">
    <property type="entry name" value="DUF895 DOMAIN MEMBRANE PROTEIN-RELATED"/>
    <property type="match status" value="1"/>
</dbReference>
<evidence type="ECO:0000256" key="2">
    <source>
        <dbReference type="ARBA" id="ARBA00022692"/>
    </source>
</evidence>
<feature type="transmembrane region" description="Helical" evidence="5">
    <location>
        <begin position="356"/>
        <end position="380"/>
    </location>
</feature>
<comment type="subcellular location">
    <subcellularLocation>
        <location evidence="1">Membrane</location>
        <topology evidence="1">Multi-pass membrane protein</topology>
    </subcellularLocation>
</comment>
<keyword evidence="4 5" id="KW-0472">Membrane</keyword>
<evidence type="ECO:0000256" key="1">
    <source>
        <dbReference type="ARBA" id="ARBA00004141"/>
    </source>
</evidence>
<dbReference type="Gene3D" id="1.20.1250.20">
    <property type="entry name" value="MFS general substrate transporter like domains"/>
    <property type="match status" value="1"/>
</dbReference>
<protein>
    <submittedName>
        <fullName evidence="6">Uncharacterized protein</fullName>
    </submittedName>
</protein>
<keyword evidence="2 5" id="KW-0812">Transmembrane</keyword>
<dbReference type="AlphaFoldDB" id="A0AAW0Z5E6"/>
<dbReference type="GO" id="GO:0016020">
    <property type="term" value="C:membrane"/>
    <property type="evidence" value="ECO:0007669"/>
    <property type="project" value="UniProtKB-SubCell"/>
</dbReference>
<dbReference type="EMBL" id="JBCAWK010000001">
    <property type="protein sequence ID" value="KAK8869439.1"/>
    <property type="molecule type" value="Genomic_DNA"/>
</dbReference>
<dbReference type="RefSeq" id="XP_066805685.1">
    <property type="nucleotide sequence ID" value="XM_066943143.1"/>
</dbReference>
<dbReference type="InterPro" id="IPR036259">
    <property type="entry name" value="MFS_trans_sf"/>
</dbReference>
<name>A0AAW0Z5E6_9TREE</name>
<dbReference type="SUPFAM" id="SSF103473">
    <property type="entry name" value="MFS general substrate transporter"/>
    <property type="match status" value="1"/>
</dbReference>
<dbReference type="InterPro" id="IPR051617">
    <property type="entry name" value="UNC-93-like_regulator"/>
</dbReference>
<feature type="transmembrane region" description="Helical" evidence="5">
    <location>
        <begin position="199"/>
        <end position="222"/>
    </location>
</feature>
<reference evidence="6 7" key="1">
    <citation type="journal article" date="2024" name="bioRxiv">
        <title>Comparative genomics of Cryptococcus and Kwoniella reveals pathogenesis evolution and contrasting karyotype dynamics via intercentromeric recombination or chromosome fusion.</title>
        <authorList>
            <person name="Coelho M.A."/>
            <person name="David-Palma M."/>
            <person name="Shea T."/>
            <person name="Bowers K."/>
            <person name="McGinley-Smith S."/>
            <person name="Mohammad A.W."/>
            <person name="Gnirke A."/>
            <person name="Yurkov A.M."/>
            <person name="Nowrousian M."/>
            <person name="Sun S."/>
            <person name="Cuomo C.A."/>
            <person name="Heitman J."/>
        </authorList>
    </citation>
    <scope>NUCLEOTIDE SEQUENCE [LARGE SCALE GENOMIC DNA]</scope>
    <source>
        <strain evidence="6 7">CBS 13917</strain>
    </source>
</reference>
<accession>A0AAW0Z5E6</accession>
<organism evidence="6 7">
    <name type="scientific">Kwoniella newhampshirensis</name>
    <dbReference type="NCBI Taxonomy" id="1651941"/>
    <lineage>
        <taxon>Eukaryota</taxon>
        <taxon>Fungi</taxon>
        <taxon>Dikarya</taxon>
        <taxon>Basidiomycota</taxon>
        <taxon>Agaricomycotina</taxon>
        <taxon>Tremellomycetes</taxon>
        <taxon>Tremellales</taxon>
        <taxon>Cryptococcaceae</taxon>
        <taxon>Kwoniella</taxon>
    </lineage>
</organism>
<proteinExistence type="predicted"/>
<evidence type="ECO:0000313" key="7">
    <source>
        <dbReference type="Proteomes" id="UP001388673"/>
    </source>
</evidence>
<feature type="transmembrane region" description="Helical" evidence="5">
    <location>
        <begin position="324"/>
        <end position="344"/>
    </location>
</feature>
<feature type="transmembrane region" description="Helical" evidence="5">
    <location>
        <begin position="400"/>
        <end position="420"/>
    </location>
</feature>
<comment type="caution">
    <text evidence="6">The sequence shown here is derived from an EMBL/GenBank/DDBJ whole genome shotgun (WGS) entry which is preliminary data.</text>
</comment>
<dbReference type="PANTHER" id="PTHR23294">
    <property type="entry name" value="ET TRANSLATION PRODUCT-RELATED"/>
    <property type="match status" value="1"/>
</dbReference>